<dbReference type="Pfam" id="PF07811">
    <property type="entry name" value="TadE"/>
    <property type="match status" value="1"/>
</dbReference>
<keyword evidence="1" id="KW-0812">Transmembrane</keyword>
<evidence type="ECO:0000256" key="1">
    <source>
        <dbReference type="SAM" id="Phobius"/>
    </source>
</evidence>
<proteinExistence type="predicted"/>
<feature type="transmembrane region" description="Helical" evidence="1">
    <location>
        <begin position="20"/>
        <end position="38"/>
    </location>
</feature>
<reference evidence="4" key="1">
    <citation type="journal article" date="2015" name="Genome Announc.">
        <title>High-Quality Draft Genome Sequence of Desulfovibrio carbinoliphilus FW-101-2B, an Organic Acid-Oxidizing Sulfate-Reducing Bacterium Isolated from Uranium(VI)-Contaminated Groundwater.</title>
        <authorList>
            <person name="Ramsay B.D."/>
            <person name="Hwang C."/>
            <person name="Woo H.L."/>
            <person name="Carroll S.L."/>
            <person name="Lucas S."/>
            <person name="Han J."/>
            <person name="Lapidus A.L."/>
            <person name="Cheng J.F."/>
            <person name="Goodwin L.A."/>
            <person name="Pitluck S."/>
            <person name="Peters L."/>
            <person name="Chertkov O."/>
            <person name="Held B."/>
            <person name="Detter J.C."/>
            <person name="Han C.S."/>
            <person name="Tapia R."/>
            <person name="Land M.L."/>
            <person name="Hauser L.J."/>
            <person name="Kyrpides N.C."/>
            <person name="Ivanova N.N."/>
            <person name="Mikhailova N."/>
            <person name="Pagani I."/>
            <person name="Woyke T."/>
            <person name="Arkin A.P."/>
            <person name="Dehal P."/>
            <person name="Chivian D."/>
            <person name="Criddle C.S."/>
            <person name="Wu W."/>
            <person name="Chakraborty R."/>
            <person name="Hazen T.C."/>
            <person name="Fields M.W."/>
        </authorList>
    </citation>
    <scope>NUCLEOTIDE SEQUENCE [LARGE SCALE GENOMIC DNA]</scope>
    <source>
        <strain evidence="4">FW-101-2B</strain>
    </source>
</reference>
<dbReference type="OrthoDB" id="5457429at2"/>
<evidence type="ECO:0000313" key="3">
    <source>
        <dbReference type="EMBL" id="EHJ49304.1"/>
    </source>
</evidence>
<keyword evidence="4" id="KW-1185">Reference proteome</keyword>
<dbReference type="InterPro" id="IPR012495">
    <property type="entry name" value="TadE-like_dom"/>
</dbReference>
<dbReference type="EMBL" id="CM001368">
    <property type="protein sequence ID" value="EHJ49304.1"/>
    <property type="molecule type" value="Genomic_DNA"/>
</dbReference>
<evidence type="ECO:0000313" key="4">
    <source>
        <dbReference type="Proteomes" id="UP000004662"/>
    </source>
</evidence>
<keyword evidence="1" id="KW-1133">Transmembrane helix</keyword>
<dbReference type="RefSeq" id="WP_009182636.1">
    <property type="nucleotide sequence ID" value="NZ_CM001368.1"/>
</dbReference>
<name>G7QAS3_9BACT</name>
<dbReference type="HOGENOM" id="CLU_1600064_0_0_7"/>
<gene>
    <name evidence="3" type="ORF">DFW101_3305</name>
</gene>
<evidence type="ECO:0000259" key="2">
    <source>
        <dbReference type="Pfam" id="PF07811"/>
    </source>
</evidence>
<organism evidence="3 4">
    <name type="scientific">Solidesulfovibrio carbinoliphilus subsp. oakridgensis</name>
    <dbReference type="NCBI Taxonomy" id="694327"/>
    <lineage>
        <taxon>Bacteria</taxon>
        <taxon>Pseudomonadati</taxon>
        <taxon>Thermodesulfobacteriota</taxon>
        <taxon>Desulfovibrionia</taxon>
        <taxon>Desulfovibrionales</taxon>
        <taxon>Desulfovibrionaceae</taxon>
        <taxon>Solidesulfovibrio</taxon>
    </lineage>
</organism>
<dbReference type="Proteomes" id="UP000004662">
    <property type="component" value="Chromosome"/>
</dbReference>
<keyword evidence="1" id="KW-0472">Membrane</keyword>
<dbReference type="AlphaFoldDB" id="G7QAS3"/>
<feature type="domain" description="TadE-like" evidence="2">
    <location>
        <begin position="17"/>
        <end position="59"/>
    </location>
</feature>
<dbReference type="eggNOG" id="COG4961">
    <property type="taxonomic scope" value="Bacteria"/>
</dbReference>
<protein>
    <submittedName>
        <fullName evidence="3">TadE family protein</fullName>
    </submittedName>
</protein>
<sequence>MASTPRSTQARARAETGSTAVELALVLPVLLMMLFGIIEIANILRIQITLDSAVTAIARDAATHQTTKDSAEQYMDQEGLLPAVTQTGSQGAVPPVLTLSPATTTTCKVTPCTPFEVRLSYTYKAVTPMMQPFFDNLVLTASAKRASEPW</sequence>
<accession>G7QAS3</accession>
<dbReference type="STRING" id="694327.DFW101_3305"/>